<keyword evidence="1" id="KW-0677">Repeat</keyword>
<feature type="region of interest" description="Disordered" evidence="2">
    <location>
        <begin position="658"/>
        <end position="713"/>
    </location>
</feature>
<feature type="compositionally biased region" description="Basic residues" evidence="2">
    <location>
        <begin position="1125"/>
        <end position="1136"/>
    </location>
</feature>
<evidence type="ECO:0000313" key="5">
    <source>
        <dbReference type="EMBL" id="WZX00016.1"/>
    </source>
</evidence>
<evidence type="ECO:0000256" key="2">
    <source>
        <dbReference type="SAM" id="MobiDB-lite"/>
    </source>
</evidence>
<dbReference type="InterPro" id="IPR045351">
    <property type="entry name" value="DUF6531"/>
</dbReference>
<feature type="compositionally biased region" description="Polar residues" evidence="2">
    <location>
        <begin position="684"/>
        <end position="698"/>
    </location>
</feature>
<feature type="domain" description="DUF6531" evidence="3">
    <location>
        <begin position="271"/>
        <end position="344"/>
    </location>
</feature>
<feature type="domain" description="Teneurin-like YD-shell" evidence="4">
    <location>
        <begin position="438"/>
        <end position="566"/>
    </location>
</feature>
<feature type="compositionally biased region" description="Low complexity" evidence="2">
    <location>
        <begin position="1076"/>
        <end position="1093"/>
    </location>
</feature>
<feature type="compositionally biased region" description="Pro residues" evidence="2">
    <location>
        <begin position="1101"/>
        <end position="1112"/>
    </location>
</feature>
<dbReference type="InterPro" id="IPR031325">
    <property type="entry name" value="RHS_repeat"/>
</dbReference>
<feature type="region of interest" description="Disordered" evidence="2">
    <location>
        <begin position="610"/>
        <end position="646"/>
    </location>
</feature>
<accession>A0ABZ3CB42</accession>
<evidence type="ECO:0000259" key="3">
    <source>
        <dbReference type="Pfam" id="PF20148"/>
    </source>
</evidence>
<feature type="domain" description="Teneurin-like YD-shell" evidence="4">
    <location>
        <begin position="839"/>
        <end position="987"/>
    </location>
</feature>
<evidence type="ECO:0000256" key="1">
    <source>
        <dbReference type="ARBA" id="ARBA00022737"/>
    </source>
</evidence>
<dbReference type="Pfam" id="PF25023">
    <property type="entry name" value="TEN_YD-shell"/>
    <property type="match status" value="2"/>
</dbReference>
<dbReference type="Proteomes" id="UP001434337">
    <property type="component" value="Chromosome"/>
</dbReference>
<dbReference type="Pfam" id="PF20148">
    <property type="entry name" value="DUF6531"/>
    <property type="match status" value="1"/>
</dbReference>
<dbReference type="Pfam" id="PF05593">
    <property type="entry name" value="RHS_repeat"/>
    <property type="match status" value="4"/>
</dbReference>
<sequence length="1178" mass="125220">MTRPASRDPSRASLLALVLAVALALTVTPFFAPVTVHAQGGGGTIRVDDPRPGQPMTSGEERRQLAMHAFPDAYTAPAQYKYELWERDNDGPYVLIGNTGPNDLKVYGYLTSPNVSPFHVYTYRARLLWRATSSTGWQEVALSNEVAAVWQPYTLKINFEQDASTAKWAARVTADGVFNSSDSQVALYRKGSPDSFACSSTDYGTCKSPGFLKSEIHGTSWYAVVEDRLNPSTSPPMYRVDQDWYDPDAPDPGEKIYTASDFQDPTQGQHGEPVNTATGVFWATQTDLTLTGRGPAHDVPRTYVSARAEQDGPFGYGWAFSYGWRADKTPDGLKLNVTDPDGNVMVIPRNAAGDGWVVPARTRLDVADEGTGIAVTTRDRTVYTFAATGELTSVTDRNGEALTLSYTGGKLATVTGQLGNTLTFTWTGAHVTKIADAAGREVSYSYDTAGNLTGVDLPGQPSWTYTYDTAHRLLAKKDARNATLTNEYDTTGRVTKQTNPLDGITTYVYSVPFTGGVLTKVTNPDGSRTDYLHGDGGLLLRKTLRANTGSATALPIDYAYDAARRRTVVSEGATTAARVTVTRYDSRGNPTSVTDPAGATTRTTYDAQDRPLTATDPLGTTTSFEYDANGNVSKVTTPDPSAPTGTVSTTFQYATTAHPGDLTGTTDPAGKTTTIAYDPAGRPTTVTDRTGRSVTTGYDTAGRPTTTTVDGKTTTTGYDASGWPATVTDPLGHVTTAVFDAAGNPTKITDAEGNDTNLVVDLAGNVTKSTTGTKTQETDYDPAGRVTEQRDGAGAETVYAYNATTGLPSTVTDPAGRVTTYTWTKYGEAATAKDAANRTVTYTYDTVGNRTRLATTGITTTWVYDPAGRVASMTDAGGTTLYEYNRLGSLTKLDAPGDLADVSWAYDQRGRQTGLTYPGGLSITRAFDDEGRQTGLSDWANRAHAWTYDQSGRLATHTRPGGTVVTTNTYDDASRSTSLVTTAGTTALASFGDAFDDRDTISTITPTGTAVTGDTTRNLSFDAAERLGAEGTKTFGWDTANNLKNVPGQTGRTFGPDGRLTAASVAGQAVTYGYSATGSRTTTTRGSDTTTYGWDALSGSPPTPPQTAPPPRTGTTATAYAGQRRSVRTRSRRSRGTRPAASRSCSPTRRICTCTGPTEGSSSRPTKPPTPAPTRSAT</sequence>
<feature type="region of interest" description="Disordered" evidence="2">
    <location>
        <begin position="1076"/>
        <end position="1178"/>
    </location>
</feature>
<feature type="compositionally biased region" description="Polar residues" evidence="2">
    <location>
        <begin position="618"/>
        <end position="646"/>
    </location>
</feature>
<dbReference type="EMBL" id="CP115965">
    <property type="protein sequence ID" value="WZX00016.1"/>
    <property type="molecule type" value="Genomic_DNA"/>
</dbReference>
<feature type="compositionally biased region" description="Low complexity" evidence="2">
    <location>
        <begin position="663"/>
        <end position="674"/>
    </location>
</feature>
<dbReference type="InterPro" id="IPR050708">
    <property type="entry name" value="T6SS_VgrG/RHS"/>
</dbReference>
<reference evidence="5 6" key="1">
    <citation type="journal article" date="2023" name="Environ Microbiome">
        <title>A coral-associated actinobacterium mitigates coral bleaching under heat stress.</title>
        <authorList>
            <person name="Li J."/>
            <person name="Zou Y."/>
            <person name="Li Q."/>
            <person name="Zhang J."/>
            <person name="Bourne D.G."/>
            <person name="Lyu Y."/>
            <person name="Liu C."/>
            <person name="Zhang S."/>
        </authorList>
    </citation>
    <scope>NUCLEOTIDE SEQUENCE [LARGE SCALE GENOMIC DNA]</scope>
    <source>
        <strain evidence="5 6">SCSIO 13291</strain>
    </source>
</reference>
<organism evidence="5 6">
    <name type="scientific">Propioniciclava soli</name>
    <dbReference type="NCBI Taxonomy" id="2775081"/>
    <lineage>
        <taxon>Bacteria</taxon>
        <taxon>Bacillati</taxon>
        <taxon>Actinomycetota</taxon>
        <taxon>Actinomycetes</taxon>
        <taxon>Propionibacteriales</taxon>
        <taxon>Propionibacteriaceae</taxon>
        <taxon>Propioniciclava</taxon>
    </lineage>
</organism>
<keyword evidence="6" id="KW-1185">Reference proteome</keyword>
<dbReference type="NCBIfam" id="TIGR01643">
    <property type="entry name" value="YD_repeat_2x"/>
    <property type="match status" value="9"/>
</dbReference>
<dbReference type="InterPro" id="IPR006311">
    <property type="entry name" value="TAT_signal"/>
</dbReference>
<protein>
    <submittedName>
        <fullName evidence="5">DUF6531 domain-containing protein</fullName>
    </submittedName>
</protein>
<dbReference type="PROSITE" id="PS51318">
    <property type="entry name" value="TAT"/>
    <property type="match status" value="1"/>
</dbReference>
<dbReference type="RefSeq" id="WP_342373437.1">
    <property type="nucleotide sequence ID" value="NZ_CP115965.1"/>
</dbReference>
<name>A0ABZ3CB42_9ACTN</name>
<dbReference type="PANTHER" id="PTHR32305:SF15">
    <property type="entry name" value="PROTEIN RHSA-RELATED"/>
    <property type="match status" value="1"/>
</dbReference>
<feature type="compositionally biased region" description="Low complexity" evidence="2">
    <location>
        <begin position="1113"/>
        <end position="1124"/>
    </location>
</feature>
<evidence type="ECO:0000313" key="6">
    <source>
        <dbReference type="Proteomes" id="UP001434337"/>
    </source>
</evidence>
<dbReference type="PANTHER" id="PTHR32305">
    <property type="match status" value="1"/>
</dbReference>
<proteinExistence type="predicted"/>
<dbReference type="InterPro" id="IPR056823">
    <property type="entry name" value="TEN-like_YD-shell"/>
</dbReference>
<gene>
    <name evidence="5" type="ORF">PCC79_07475</name>
</gene>
<dbReference type="Gene3D" id="2.180.10.10">
    <property type="entry name" value="RHS repeat-associated core"/>
    <property type="match status" value="4"/>
</dbReference>
<evidence type="ECO:0000259" key="4">
    <source>
        <dbReference type="Pfam" id="PF25023"/>
    </source>
</evidence>
<dbReference type="InterPro" id="IPR006530">
    <property type="entry name" value="YD"/>
</dbReference>